<dbReference type="PANTHER" id="PTHR23150">
    <property type="entry name" value="SULFATASE MODIFYING FACTOR 1, 2"/>
    <property type="match status" value="1"/>
</dbReference>
<sequence>MVFSRLFRFVILVGVVATVGGALPLAAGERHEAALVEQYRRDLEDRFTNSIGMEFRYIRPGSFQMGSVDALAHPDEQPVHEVTIPQGFYLGVTEVTQAQWEAVMGYNPSLFKDPDRPVEKVAWLEVVQFIERLNEKEGTDRYALPTEAEWEYACRAGSTSPWFWGDAPDPRFAWNRDNAGGTTQPVATRLPNAWGLYDMAGNVSEWCADLYANYPGSPLEPPAVDEHPAYVTRGGSWASRVEDLRSANRSRLWHHYRLSLTGFRVKARALEAAPPSTGSAGEAGPGAR</sequence>
<dbReference type="Proteomes" id="UP000252355">
    <property type="component" value="Unassembled WGS sequence"/>
</dbReference>
<evidence type="ECO:0000313" key="2">
    <source>
        <dbReference type="EMBL" id="RCK79898.1"/>
    </source>
</evidence>
<dbReference type="InterPro" id="IPR042095">
    <property type="entry name" value="SUMF_sf"/>
</dbReference>
<organism evidence="2 3">
    <name type="scientific">Candidatus Ozemobacter sibiricus</name>
    <dbReference type="NCBI Taxonomy" id="2268124"/>
    <lineage>
        <taxon>Bacteria</taxon>
        <taxon>Candidatus Ozemobacteria</taxon>
        <taxon>Candidatus Ozemobacterales</taxon>
        <taxon>Candidatus Ozemobacteraceae</taxon>
        <taxon>Candidatus Ozemobacter</taxon>
    </lineage>
</organism>
<dbReference type="AlphaFoldDB" id="A0A367ZP43"/>
<gene>
    <name evidence="2" type="ORF">OZSIB_3767</name>
</gene>
<accession>A0A367ZP43</accession>
<dbReference type="EMBL" id="QOQW01000009">
    <property type="protein sequence ID" value="RCK79898.1"/>
    <property type="molecule type" value="Genomic_DNA"/>
</dbReference>
<evidence type="ECO:0000313" key="3">
    <source>
        <dbReference type="Proteomes" id="UP000252355"/>
    </source>
</evidence>
<protein>
    <recommendedName>
        <fullName evidence="1">Sulfatase-modifying factor enzyme-like domain-containing protein</fullName>
    </recommendedName>
</protein>
<dbReference type="InterPro" id="IPR051043">
    <property type="entry name" value="Sulfatase_Mod_Factor_Kinase"/>
</dbReference>
<dbReference type="Pfam" id="PF03781">
    <property type="entry name" value="FGE-sulfatase"/>
    <property type="match status" value="1"/>
</dbReference>
<feature type="domain" description="Sulfatase-modifying factor enzyme-like" evidence="1">
    <location>
        <begin position="58"/>
        <end position="265"/>
    </location>
</feature>
<reference evidence="2 3" key="1">
    <citation type="submission" date="2018-05" db="EMBL/GenBank/DDBJ databases">
        <title>A metagenomic window into the 2 km-deep terrestrial subsurface aquifer revealed taxonomically and functionally diverse microbial community comprising novel uncultured bacterial lineages.</title>
        <authorList>
            <person name="Kadnikov V.V."/>
            <person name="Mardanov A.V."/>
            <person name="Beletsky A.V."/>
            <person name="Banks D."/>
            <person name="Pimenov N.V."/>
            <person name="Frank Y.A."/>
            <person name="Karnachuk O.V."/>
            <person name="Ravin N.V."/>
        </authorList>
    </citation>
    <scope>NUCLEOTIDE SEQUENCE [LARGE SCALE GENOMIC DNA]</scope>
    <source>
        <strain evidence="2">BY5</strain>
    </source>
</reference>
<dbReference type="PANTHER" id="PTHR23150:SF19">
    <property type="entry name" value="FORMYLGLYCINE-GENERATING ENZYME"/>
    <property type="match status" value="1"/>
</dbReference>
<evidence type="ECO:0000259" key="1">
    <source>
        <dbReference type="Pfam" id="PF03781"/>
    </source>
</evidence>
<proteinExistence type="predicted"/>
<dbReference type="InterPro" id="IPR016187">
    <property type="entry name" value="CTDL_fold"/>
</dbReference>
<dbReference type="SUPFAM" id="SSF56436">
    <property type="entry name" value="C-type lectin-like"/>
    <property type="match status" value="1"/>
</dbReference>
<dbReference type="InterPro" id="IPR005532">
    <property type="entry name" value="SUMF_dom"/>
</dbReference>
<name>A0A367ZP43_9BACT</name>
<dbReference type="Gene3D" id="3.90.1580.10">
    <property type="entry name" value="paralog of FGE (formylglycine-generating enzyme)"/>
    <property type="match status" value="1"/>
</dbReference>
<dbReference type="GO" id="GO:0120147">
    <property type="term" value="F:formylglycine-generating oxidase activity"/>
    <property type="evidence" value="ECO:0007669"/>
    <property type="project" value="TreeGrafter"/>
</dbReference>
<comment type="caution">
    <text evidence="2">The sequence shown here is derived from an EMBL/GenBank/DDBJ whole genome shotgun (WGS) entry which is preliminary data.</text>
</comment>